<dbReference type="InterPro" id="IPR006555">
    <property type="entry name" value="ATP-dep_Helicase_C"/>
</dbReference>
<evidence type="ECO:0000259" key="5">
    <source>
        <dbReference type="PROSITE" id="PS51193"/>
    </source>
</evidence>
<organism evidence="6 7">
    <name type="scientific">Bipolaricaulis sibiricus</name>
    <dbReference type="NCBI Taxonomy" id="2501609"/>
    <lineage>
        <taxon>Bacteria</taxon>
        <taxon>Candidatus Bipolaricaulota</taxon>
        <taxon>Candidatus Bipolaricaulia</taxon>
        <taxon>Candidatus Bipolaricaulales</taxon>
        <taxon>Candidatus Bipolaricaulaceae</taxon>
        <taxon>Candidatus Bipolaricaulis</taxon>
    </lineage>
</organism>
<dbReference type="PROSITE" id="PS51193">
    <property type="entry name" value="HELICASE_ATP_BIND_2"/>
    <property type="match status" value="1"/>
</dbReference>
<dbReference type="InterPro" id="IPR027417">
    <property type="entry name" value="P-loop_NTPase"/>
</dbReference>
<proteinExistence type="inferred from homology"/>
<keyword evidence="2" id="KW-0378">Hydrolase</keyword>
<feature type="domain" description="Helicase ATP-binding" evidence="5">
    <location>
        <begin position="171"/>
        <end position="443"/>
    </location>
</feature>
<dbReference type="SMART" id="SM00487">
    <property type="entry name" value="DEXDc"/>
    <property type="match status" value="1"/>
</dbReference>
<name>A0A410FU37_BIPS1</name>
<dbReference type="EMBL" id="CP034928">
    <property type="protein sequence ID" value="QAA76625.1"/>
    <property type="molecule type" value="Genomic_DNA"/>
</dbReference>
<reference evidence="7" key="1">
    <citation type="submission" date="2018-12" db="EMBL/GenBank/DDBJ databases">
        <title>Complete genome sequence of an uncultured bacterium of the candidate phylum Bipolaricaulota.</title>
        <authorList>
            <person name="Kadnikov V.V."/>
            <person name="Mardanov A.V."/>
            <person name="Beletsky A.V."/>
            <person name="Frank Y.A."/>
            <person name="Karnachuk O.V."/>
            <person name="Ravin N.V."/>
        </authorList>
    </citation>
    <scope>NUCLEOTIDE SEQUENCE [LARGE SCALE GENOMIC DNA]</scope>
</reference>
<dbReference type="GO" id="GO:0003678">
    <property type="term" value="F:DNA helicase activity"/>
    <property type="evidence" value="ECO:0007669"/>
    <property type="project" value="TreeGrafter"/>
</dbReference>
<dbReference type="PANTHER" id="PTHR11472:SF34">
    <property type="entry name" value="REGULATOR OF TELOMERE ELONGATION HELICASE 1"/>
    <property type="match status" value="1"/>
</dbReference>
<dbReference type="SUPFAM" id="SSF52540">
    <property type="entry name" value="P-loop containing nucleoside triphosphate hydrolases"/>
    <property type="match status" value="1"/>
</dbReference>
<keyword evidence="6" id="KW-0347">Helicase</keyword>
<protein>
    <submittedName>
        <fullName evidence="6">DinG family ATP-dependent helicase YoaA</fullName>
    </submittedName>
</protein>
<dbReference type="GO" id="GO:0006281">
    <property type="term" value="P:DNA repair"/>
    <property type="evidence" value="ECO:0007669"/>
    <property type="project" value="TreeGrafter"/>
</dbReference>
<dbReference type="SMART" id="SM00491">
    <property type="entry name" value="HELICc2"/>
    <property type="match status" value="1"/>
</dbReference>
<dbReference type="InterPro" id="IPR014013">
    <property type="entry name" value="Helic_SF1/SF2_ATP-bd_DinG/Rad3"/>
</dbReference>
<evidence type="ECO:0000256" key="1">
    <source>
        <dbReference type="ARBA" id="ARBA00022741"/>
    </source>
</evidence>
<dbReference type="GO" id="GO:0016818">
    <property type="term" value="F:hydrolase activity, acting on acid anhydrides, in phosphorus-containing anhydrides"/>
    <property type="evidence" value="ECO:0007669"/>
    <property type="project" value="InterPro"/>
</dbReference>
<dbReference type="AlphaFoldDB" id="A0A410FU37"/>
<dbReference type="Gene3D" id="3.40.50.300">
    <property type="entry name" value="P-loop containing nucleotide triphosphate hydrolases"/>
    <property type="match status" value="2"/>
</dbReference>
<accession>A0A410FU37</accession>
<evidence type="ECO:0000256" key="4">
    <source>
        <dbReference type="ARBA" id="ARBA00038058"/>
    </source>
</evidence>
<dbReference type="GO" id="GO:0003676">
    <property type="term" value="F:nucleic acid binding"/>
    <property type="evidence" value="ECO:0007669"/>
    <property type="project" value="InterPro"/>
</dbReference>
<gene>
    <name evidence="6" type="ORF">BIP78_0859</name>
</gene>
<dbReference type="Proteomes" id="UP000287233">
    <property type="component" value="Chromosome"/>
</dbReference>
<evidence type="ECO:0000313" key="7">
    <source>
        <dbReference type="Proteomes" id="UP000287233"/>
    </source>
</evidence>
<keyword evidence="3" id="KW-0067">ATP-binding</keyword>
<evidence type="ECO:0000256" key="3">
    <source>
        <dbReference type="ARBA" id="ARBA00022840"/>
    </source>
</evidence>
<sequence>MSREFIALALRGGAVGAVHIRAGGVAERLGWPLSDAQALRANLRRFSGLPVVVHDIASFRAVSGWADSGQGTLWVDTRTLAWAVWPEELDSTLAHLVGRIPYMPSDEAAGWAEATARLLVRLLDDAGSAPPAAQDMIAMLLPDRGWIGAPAAPSPSRERRVAVRSVGEAFAMLTASGTLAHRRAQVAYAEAAAEAFGGGGIYLLEAGPGTGKTIGYLVPLLLALGESDGRAVVATRTRALQEQLWRRDLPLLCEEMGVDLECALLKGRENYLCLRQLEEVRHRLLPREILAPLLAWAAQTDTGDLDGLAGLRSDPVGREVIRGLPDLSYRCGGRACLFWDRCPSRRAREMARAARLVVVNHALLGADLASGGAILGPYDLLVVDEAHALPEALRDALSDALSPAVIPRLLGELRRGQAGLLAAWAGPAAVGRAAEAWEQVAAAHRQFWADASAALPRDIGRYGPADVGRLLPAGRLLGQTLEGLAETIGELAPNLSEDAAVQARGLGSEMRRMAGLVECLLRPEREDTVFWYVRDPRGLTLTASPLDVGDRLRAALWPDLVGGVLTSATLSVGDDGCALARDLGLDSPPPFRAWPSPFPYDRVGAFVLRYLPHPDDPAFPEALASTLRRVLADVPRRALALFTSRRLLEATAGHLVGTPHLVQRRDGEREGLLARFRHSPPPVVLLGLDTLWEGIDLPGEQLELLVVARLPFPVPGDPLIQAQAERMANRGENPFQQLFIPRAVLRLRQGVGRLVRTPTDRGAVLLADPRIATRPYGDAFLRTLPVHAQWMDGPDQLIVALNDLFR</sequence>
<evidence type="ECO:0000313" key="6">
    <source>
        <dbReference type="EMBL" id="QAA76625.1"/>
    </source>
</evidence>
<dbReference type="GO" id="GO:0005524">
    <property type="term" value="F:ATP binding"/>
    <property type="evidence" value="ECO:0007669"/>
    <property type="project" value="UniProtKB-KW"/>
</dbReference>
<evidence type="ECO:0000256" key="2">
    <source>
        <dbReference type="ARBA" id="ARBA00022801"/>
    </source>
</evidence>
<comment type="similarity">
    <text evidence="4">Belongs to the helicase family. DinG subfamily.</text>
</comment>
<dbReference type="InterPro" id="IPR045028">
    <property type="entry name" value="DinG/Rad3-like"/>
</dbReference>
<dbReference type="InterPro" id="IPR014001">
    <property type="entry name" value="Helicase_ATP-bd"/>
</dbReference>
<keyword evidence="1" id="KW-0547">Nucleotide-binding</keyword>
<dbReference type="Pfam" id="PF13307">
    <property type="entry name" value="Helicase_C_2"/>
    <property type="match status" value="1"/>
</dbReference>
<dbReference type="PANTHER" id="PTHR11472">
    <property type="entry name" value="DNA REPAIR DEAD HELICASE RAD3/XP-D SUBFAMILY MEMBER"/>
    <property type="match status" value="1"/>
</dbReference>
<dbReference type="KEGG" id="bih:BIP78_0859"/>